<feature type="compositionally biased region" description="Polar residues" evidence="1">
    <location>
        <begin position="1434"/>
        <end position="1451"/>
    </location>
</feature>
<gene>
    <name evidence="2" type="ORF">FHL15_008857</name>
</gene>
<evidence type="ECO:0000313" key="3">
    <source>
        <dbReference type="Proteomes" id="UP000319160"/>
    </source>
</evidence>
<dbReference type="InterPro" id="IPR002110">
    <property type="entry name" value="Ankyrin_rpt"/>
</dbReference>
<dbReference type="PANTHER" id="PTHR47685">
    <property type="entry name" value="MAGNESIUM TRANSPORT PROTEIN CORA"/>
    <property type="match status" value="1"/>
</dbReference>
<feature type="region of interest" description="Disordered" evidence="1">
    <location>
        <begin position="1418"/>
        <end position="1454"/>
    </location>
</feature>
<comment type="caution">
    <text evidence="2">The sequence shown here is derived from an EMBL/GenBank/DDBJ whole genome shotgun (WGS) entry which is preliminary data.</text>
</comment>
<evidence type="ECO:0000256" key="1">
    <source>
        <dbReference type="SAM" id="MobiDB-lite"/>
    </source>
</evidence>
<feature type="compositionally biased region" description="Basic and acidic residues" evidence="1">
    <location>
        <begin position="1326"/>
        <end position="1341"/>
    </location>
</feature>
<feature type="region of interest" description="Disordered" evidence="1">
    <location>
        <begin position="416"/>
        <end position="457"/>
    </location>
</feature>
<name>A0A553HQS4_9PEZI</name>
<feature type="compositionally biased region" description="Basic and acidic residues" evidence="1">
    <location>
        <begin position="280"/>
        <end position="292"/>
    </location>
</feature>
<feature type="compositionally biased region" description="Basic and acidic residues" evidence="1">
    <location>
        <begin position="1"/>
        <end position="11"/>
    </location>
</feature>
<feature type="region of interest" description="Disordered" evidence="1">
    <location>
        <begin position="280"/>
        <end position="320"/>
    </location>
</feature>
<dbReference type="Proteomes" id="UP000319160">
    <property type="component" value="Unassembled WGS sequence"/>
</dbReference>
<feature type="region of interest" description="Disordered" evidence="1">
    <location>
        <begin position="1103"/>
        <end position="1156"/>
    </location>
</feature>
<dbReference type="InterPro" id="IPR036770">
    <property type="entry name" value="Ankyrin_rpt-contain_sf"/>
</dbReference>
<sequence>MSSTSNDRKEPNTGPQISIGSNSTLDLTHNREKQPETSDTIEKSNKGDSERSRTAALKNEESSVPVQEREEAESSQRMKRRDLRDKFKELQGPVPFGTASVRRKIGRIGDRNPSPGLDDQKGFNAQNENKREQDVDVSTVPQRRQNESDESRLFELSTHSFDGLPQIDIVIVPDIAEKGRAGTTNRTEKDYRTAVDQDTLNEKQEELRSVNSERHRIEEPEPRPKPTPNQEQGASQVLPTVKVSFDNTIVKMVETGSDDTNNTGHVGRNEVLLRNECSDKDQATQERTERAVPHVPPSPTVKNTKPASLGRNPPYNRGLSSPNEPGVYWLTSHERKLRTHTPNPRVLQFQYPTPQVQTNASLLPEGRLEDHARDLLFHLTQHRKETHYRQVPVVLIGHGFGCIIIERALLKSEKNVGPNMEREKKQESRGFQEQKSEIKERQDEIMNNEPKNEEKMEPLSTSVAGIIFLDAPIQISGLDLRSLNGTRRKRWVTELLEKRQEDTKDLWKRFCHVVEEAAISAVWLLGHEGPQTMPDGLSKEKWPILWNVLKHNRDKAAGENEHVFLRIVDEIKRCLVFKTSAIRQFQTQLKEFVDNQKLQLTVKDHLGRNPLHWAVLTGNVDGVAILANRSKDLVCTGDKQGATPLHVAVQQAAESEDTAAIRENWDNLIRELLKYRFAVHIERVTDKDGKTAWDYASKGDQRWILNIRDERPLKYGATHSSVIRDLKPMEIPKGVRKMACQKYRPILLEIFNEVVKDDVGQSEIRDVFNEGSASIYSLIYEPGGWEKILQRSRPPQLPAKCRWVHIPANNNSFKNKHAESAIPMLKQPDRIEESSHRLVIYLPILAFETHGYRKEYTKAIRSQQTRMTDTDMKKLSRTELLLRGYLHGPPTDKPLRLHPRRTLDQFSYNMLDSTEDRDNSQVVSGWARNYKKMQKDSIPVLMVDQLWLWGLEDGTVITSFPESWSTCKDYDLASAILDRISKSEDRDVIMSVDDLICLIMTTSLDIFQRKGPGNLKVRECFQESINDITNRHTDLFKNFKKATKDLVSKSTSTDEQAEKIDTFFRLDEETELLESILDIQDELNTIRTLLSQQLDALNTFIKRQNNDNGSENTRETKLEKAHETRNASHYHLKGQEATEKQEPRPKPTPKPHLSTSSTISIPLDIVAHNIRVVDGMLAYAGRVNDQKQANAWEARFTREGSEGAKRQGKLPLSFISSFLALGIDKFPKDEASGQNQWPLGVAAAYLYGLSKLFERTSGSRPSKRDSVKRDELTFNIFADANRFRGNRQDLKYDWLNPSFIFANGNTYHTAERGEIDMFTQFEHASIDRDQGSDSESSKDDPDLNGENGQYAPLFGRYMFHVKIWGIRNLWKYRSYTANDDESGYFWDDEIDSDYALHYYAVKAKYWLKNQFVGWQRNKPPASTIPSDSDESLPSGRSRSSIGADYASSNDDLTGLPQWAGVEVENEMAREDEPNGAIDS</sequence>
<dbReference type="Gene3D" id="1.25.40.20">
    <property type="entry name" value="Ankyrin repeat-containing domain"/>
    <property type="match status" value="1"/>
</dbReference>
<evidence type="ECO:0000313" key="2">
    <source>
        <dbReference type="EMBL" id="TRX90312.1"/>
    </source>
</evidence>
<dbReference type="EMBL" id="VFLP01000057">
    <property type="protein sequence ID" value="TRX90312.1"/>
    <property type="molecule type" value="Genomic_DNA"/>
</dbReference>
<feature type="region of interest" description="Disordered" evidence="1">
    <location>
        <begin position="1326"/>
        <end position="1345"/>
    </location>
</feature>
<accession>A0A553HQS4</accession>
<proteinExistence type="predicted"/>
<feature type="compositionally biased region" description="Basic and acidic residues" evidence="1">
    <location>
        <begin position="1112"/>
        <end position="1126"/>
    </location>
</feature>
<protein>
    <submittedName>
        <fullName evidence="2">Uncharacterized protein</fullName>
    </submittedName>
</protein>
<feature type="compositionally biased region" description="Basic and acidic residues" evidence="1">
    <location>
        <begin position="1133"/>
        <end position="1145"/>
    </location>
</feature>
<dbReference type="SUPFAM" id="SSF48403">
    <property type="entry name" value="Ankyrin repeat"/>
    <property type="match status" value="1"/>
</dbReference>
<feature type="compositionally biased region" description="Basic and acidic residues" evidence="1">
    <location>
        <begin position="195"/>
        <end position="224"/>
    </location>
</feature>
<dbReference type="Pfam" id="PF12796">
    <property type="entry name" value="Ank_2"/>
    <property type="match status" value="1"/>
</dbReference>
<dbReference type="InterPro" id="IPR050829">
    <property type="entry name" value="CorA_MIT"/>
</dbReference>
<reference evidence="3" key="1">
    <citation type="submission" date="2019-06" db="EMBL/GenBank/DDBJ databases">
        <title>Draft genome sequence of the griseofulvin-producing fungus Xylaria cubensis strain G536.</title>
        <authorList>
            <person name="Mead M.E."/>
            <person name="Raja H.A."/>
            <person name="Steenwyk J.L."/>
            <person name="Knowles S.L."/>
            <person name="Oberlies N.H."/>
            <person name="Rokas A."/>
        </authorList>
    </citation>
    <scope>NUCLEOTIDE SEQUENCE [LARGE SCALE GENOMIC DNA]</scope>
    <source>
        <strain evidence="3">G536</strain>
    </source>
</reference>
<dbReference type="OrthoDB" id="341259at2759"/>
<feature type="region of interest" description="Disordered" evidence="1">
    <location>
        <begin position="1"/>
        <end position="151"/>
    </location>
</feature>
<feature type="region of interest" description="Disordered" evidence="1">
    <location>
        <begin position="195"/>
        <end position="235"/>
    </location>
</feature>
<feature type="compositionally biased region" description="Polar residues" evidence="1">
    <location>
        <begin position="13"/>
        <end position="27"/>
    </location>
</feature>
<dbReference type="SMART" id="SM00248">
    <property type="entry name" value="ANK"/>
    <property type="match status" value="2"/>
</dbReference>
<keyword evidence="3" id="KW-1185">Reference proteome</keyword>
<organism evidence="2 3">
    <name type="scientific">Xylaria flabelliformis</name>
    <dbReference type="NCBI Taxonomy" id="2512241"/>
    <lineage>
        <taxon>Eukaryota</taxon>
        <taxon>Fungi</taxon>
        <taxon>Dikarya</taxon>
        <taxon>Ascomycota</taxon>
        <taxon>Pezizomycotina</taxon>
        <taxon>Sordariomycetes</taxon>
        <taxon>Xylariomycetidae</taxon>
        <taxon>Xylariales</taxon>
        <taxon>Xylariaceae</taxon>
        <taxon>Xylaria</taxon>
    </lineage>
</organism>
<dbReference type="STRING" id="2512241.A0A553HQS4"/>
<dbReference type="PANTHER" id="PTHR47685:SF1">
    <property type="entry name" value="MAGNESIUM TRANSPORT PROTEIN CORA"/>
    <property type="match status" value="1"/>
</dbReference>
<feature type="compositionally biased region" description="Basic and acidic residues" evidence="1">
    <location>
        <begin position="28"/>
        <end position="89"/>
    </location>
</feature>